<dbReference type="InterPro" id="IPR039426">
    <property type="entry name" value="TonB-dep_rcpt-like"/>
</dbReference>
<keyword evidence="15" id="KW-0675">Receptor</keyword>
<evidence type="ECO:0000256" key="7">
    <source>
        <dbReference type="ARBA" id="ARBA00023004"/>
    </source>
</evidence>
<evidence type="ECO:0000313" key="16">
    <source>
        <dbReference type="Proteomes" id="UP000061348"/>
    </source>
</evidence>
<keyword evidence="6" id="KW-0732">Signal</keyword>
<evidence type="ECO:0000256" key="2">
    <source>
        <dbReference type="ARBA" id="ARBA00022448"/>
    </source>
</evidence>
<keyword evidence="2 12" id="KW-0813">Transport</keyword>
<dbReference type="PROSITE" id="PS52016">
    <property type="entry name" value="TONB_DEPENDENT_REC_3"/>
    <property type="match status" value="1"/>
</dbReference>
<keyword evidence="7" id="KW-0408">Iron</keyword>
<evidence type="ECO:0000256" key="5">
    <source>
        <dbReference type="ARBA" id="ARBA00022692"/>
    </source>
</evidence>
<evidence type="ECO:0000256" key="4">
    <source>
        <dbReference type="ARBA" id="ARBA00022496"/>
    </source>
</evidence>
<evidence type="ECO:0000256" key="10">
    <source>
        <dbReference type="ARBA" id="ARBA00023136"/>
    </source>
</evidence>
<evidence type="ECO:0000256" key="11">
    <source>
        <dbReference type="ARBA" id="ARBA00023237"/>
    </source>
</evidence>
<comment type="similarity">
    <text evidence="12">Belongs to the TonB-dependent receptor family.</text>
</comment>
<organism evidence="15 16">
    <name type="scientific">Pseudomonas fluorescens</name>
    <dbReference type="NCBI Taxonomy" id="294"/>
    <lineage>
        <taxon>Bacteria</taxon>
        <taxon>Pseudomonadati</taxon>
        <taxon>Pseudomonadota</taxon>
        <taxon>Gammaproteobacteria</taxon>
        <taxon>Pseudomonadales</taxon>
        <taxon>Pseudomonadaceae</taxon>
        <taxon>Pseudomonas</taxon>
    </lineage>
</organism>
<evidence type="ECO:0000256" key="12">
    <source>
        <dbReference type="PROSITE-ProRule" id="PRU01360"/>
    </source>
</evidence>
<dbReference type="InterPro" id="IPR000531">
    <property type="entry name" value="Beta-barrel_TonB"/>
</dbReference>
<dbReference type="GO" id="GO:0009279">
    <property type="term" value="C:cell outer membrane"/>
    <property type="evidence" value="ECO:0007669"/>
    <property type="project" value="UniProtKB-SubCell"/>
</dbReference>
<feature type="compositionally biased region" description="Polar residues" evidence="13">
    <location>
        <begin position="9"/>
        <end position="22"/>
    </location>
</feature>
<dbReference type="InterPro" id="IPR036942">
    <property type="entry name" value="Beta-barrel_TonB_sf"/>
</dbReference>
<protein>
    <submittedName>
        <fullName evidence="15">Fe(3+)-pyochelin receptor</fullName>
    </submittedName>
</protein>
<sequence>MQMDVDDQFLSNGDASGNKTYQKNTPSMSVMYAFTPDLHAYISAGKGFETPTQAELAYAPGNAEGFNFGLKPSESTQYEMGVKAQLNNTRINAAIFQITTEDELVVQQSIGGRTSYQNAGRTLRRGFELGVESQLSDHWSTSLAYTRLHATYDSDFTSGANTIDKGNYLPGVPQTTLFAELNWKPRDWVSTAIEGMYRSKVYVEDTNQQHAAPAYSVFNWRARFEQKVEHWTFHQTLRLDNLLDRQYVGSVIVGDGNNRYYEAAPGRSWYAGAGAQYQF</sequence>
<evidence type="ECO:0000256" key="1">
    <source>
        <dbReference type="ARBA" id="ARBA00004571"/>
    </source>
</evidence>
<keyword evidence="5 12" id="KW-0812">Transmembrane</keyword>
<evidence type="ECO:0000256" key="13">
    <source>
        <dbReference type="SAM" id="MobiDB-lite"/>
    </source>
</evidence>
<keyword evidence="10 12" id="KW-0472">Membrane</keyword>
<evidence type="ECO:0000313" key="15">
    <source>
        <dbReference type="EMBL" id="KWV85847.1"/>
    </source>
</evidence>
<accession>A0A109LDI5</accession>
<dbReference type="GO" id="GO:0015344">
    <property type="term" value="F:siderophore uptake transmembrane transporter activity"/>
    <property type="evidence" value="ECO:0007669"/>
    <property type="project" value="TreeGrafter"/>
</dbReference>
<dbReference type="AlphaFoldDB" id="A0A109LDI5"/>
<feature type="region of interest" description="Disordered" evidence="13">
    <location>
        <begin position="1"/>
        <end position="22"/>
    </location>
</feature>
<dbReference type="Pfam" id="PF00593">
    <property type="entry name" value="TonB_dep_Rec_b-barrel"/>
    <property type="match status" value="1"/>
</dbReference>
<gene>
    <name evidence="15" type="primary">fptA</name>
    <name evidence="15" type="ORF">PFLmoz3_04670</name>
</gene>
<dbReference type="Gene3D" id="2.40.170.20">
    <property type="entry name" value="TonB-dependent receptor, beta-barrel domain"/>
    <property type="match status" value="1"/>
</dbReference>
<dbReference type="PATRIC" id="fig|294.194.peg.5174"/>
<keyword evidence="8" id="KW-0406">Ion transport</keyword>
<keyword evidence="11 12" id="KW-0998">Cell outer membrane</keyword>
<evidence type="ECO:0000256" key="8">
    <source>
        <dbReference type="ARBA" id="ARBA00023065"/>
    </source>
</evidence>
<dbReference type="PANTHER" id="PTHR32552">
    <property type="entry name" value="FERRICHROME IRON RECEPTOR-RELATED"/>
    <property type="match status" value="1"/>
</dbReference>
<feature type="domain" description="TonB-dependent receptor-like beta-barrel" evidence="14">
    <location>
        <begin position="11"/>
        <end position="242"/>
    </location>
</feature>
<dbReference type="SUPFAM" id="SSF56935">
    <property type="entry name" value="Porins"/>
    <property type="match status" value="1"/>
</dbReference>
<comment type="subcellular location">
    <subcellularLocation>
        <location evidence="1 12">Cell outer membrane</location>
        <topology evidence="1 12">Multi-pass membrane protein</topology>
    </subcellularLocation>
</comment>
<proteinExistence type="inferred from homology"/>
<evidence type="ECO:0000259" key="14">
    <source>
        <dbReference type="Pfam" id="PF00593"/>
    </source>
</evidence>
<name>A0A109LDI5_PSEFL</name>
<dbReference type="Proteomes" id="UP000061348">
    <property type="component" value="Unassembled WGS sequence"/>
</dbReference>
<keyword evidence="3 12" id="KW-1134">Transmembrane beta strand</keyword>
<dbReference type="PANTHER" id="PTHR32552:SF68">
    <property type="entry name" value="FERRICHROME OUTER MEMBRANE TRANSPORTER_PHAGE RECEPTOR"/>
    <property type="match status" value="1"/>
</dbReference>
<comment type="caution">
    <text evidence="15">The sequence shown here is derived from an EMBL/GenBank/DDBJ whole genome shotgun (WGS) entry which is preliminary data.</text>
</comment>
<evidence type="ECO:0000256" key="3">
    <source>
        <dbReference type="ARBA" id="ARBA00022452"/>
    </source>
</evidence>
<keyword evidence="9" id="KW-0798">TonB box</keyword>
<reference evidence="15 16" key="1">
    <citation type="submission" date="2015-05" db="EMBL/GenBank/DDBJ databases">
        <title>A genomic and transcriptomic approach to investigate the blue pigment phenotype in Pseudomonas fluorescens.</title>
        <authorList>
            <person name="Andreani N.A."/>
            <person name="Cardazzo B."/>
        </authorList>
    </citation>
    <scope>NUCLEOTIDE SEQUENCE [LARGE SCALE GENOMIC DNA]</scope>
    <source>
        <strain evidence="15 16">Ps_22</strain>
    </source>
</reference>
<dbReference type="EMBL" id="LCYA01000121">
    <property type="protein sequence ID" value="KWV85847.1"/>
    <property type="molecule type" value="Genomic_DNA"/>
</dbReference>
<evidence type="ECO:0000256" key="9">
    <source>
        <dbReference type="ARBA" id="ARBA00023077"/>
    </source>
</evidence>
<evidence type="ECO:0000256" key="6">
    <source>
        <dbReference type="ARBA" id="ARBA00022729"/>
    </source>
</evidence>
<keyword evidence="4" id="KW-0410">Iron transport</keyword>